<protein>
    <recommendedName>
        <fullName evidence="3">DUF1501 domain-containing protein</fullName>
    </recommendedName>
</protein>
<dbReference type="OrthoDB" id="9779968at2"/>
<name>A0A7K0DQE4_9NOCA</name>
<gene>
    <name evidence="1" type="ORF">NRB56_35760</name>
</gene>
<organism evidence="1 2">
    <name type="scientific">Nocardia aurantia</name>
    <dbReference type="NCBI Taxonomy" id="2585199"/>
    <lineage>
        <taxon>Bacteria</taxon>
        <taxon>Bacillati</taxon>
        <taxon>Actinomycetota</taxon>
        <taxon>Actinomycetes</taxon>
        <taxon>Mycobacteriales</taxon>
        <taxon>Nocardiaceae</taxon>
        <taxon>Nocardia</taxon>
    </lineage>
</organism>
<dbReference type="PANTHER" id="PTHR43737:SF1">
    <property type="entry name" value="DUF1501 DOMAIN-CONTAINING PROTEIN"/>
    <property type="match status" value="1"/>
</dbReference>
<evidence type="ECO:0000313" key="1">
    <source>
        <dbReference type="EMBL" id="MQY27993.1"/>
    </source>
</evidence>
<dbReference type="PANTHER" id="PTHR43737">
    <property type="entry name" value="BLL7424 PROTEIN"/>
    <property type="match status" value="1"/>
</dbReference>
<comment type="caution">
    <text evidence="1">The sequence shown here is derived from an EMBL/GenBank/DDBJ whole genome shotgun (WGS) entry which is preliminary data.</text>
</comment>
<dbReference type="InterPro" id="IPR017850">
    <property type="entry name" value="Alkaline_phosphatase_core_sf"/>
</dbReference>
<dbReference type="InterPro" id="IPR006311">
    <property type="entry name" value="TAT_signal"/>
</dbReference>
<reference evidence="1 2" key="1">
    <citation type="submission" date="2019-10" db="EMBL/GenBank/DDBJ databases">
        <title>Nocardia macrotermitis sp. nov. and Nocardia aurantia sp. nov., isolated from the gut of fungus growing-termite Macrotermes natalensis.</title>
        <authorList>
            <person name="Benndorf R."/>
            <person name="Schwitalla J."/>
            <person name="Martin K."/>
            <person name="De Beer W."/>
            <person name="Kaster A.-K."/>
            <person name="Vollmers J."/>
            <person name="Poulsen M."/>
            <person name="Beemelmanns C."/>
        </authorList>
    </citation>
    <scope>NUCLEOTIDE SEQUENCE [LARGE SCALE GENOMIC DNA]</scope>
    <source>
        <strain evidence="1 2">RB56</strain>
    </source>
</reference>
<dbReference type="SUPFAM" id="SSF53649">
    <property type="entry name" value="Alkaline phosphatase-like"/>
    <property type="match status" value="1"/>
</dbReference>
<dbReference type="EMBL" id="WEGI01000007">
    <property type="protein sequence ID" value="MQY27993.1"/>
    <property type="molecule type" value="Genomic_DNA"/>
</dbReference>
<dbReference type="AlphaFoldDB" id="A0A7K0DQE4"/>
<evidence type="ECO:0000313" key="2">
    <source>
        <dbReference type="Proteomes" id="UP000431401"/>
    </source>
</evidence>
<sequence>MNRTTVERRKVLRAGAAAGVLGATGVFGACARKGWRRPVLRPGPVPQRRLVVIEMAGGCDGLSMVAPIGDPDYRRLRPNTAIPAGQLHAIDGHWGYHPALTRVALLGATVVAGVGVAAPDLSHFEMMNRWQTGDPDGRSRPDTGFLGRLCDVLGDPHAPAAGVSLGLGATPALAAERVTTLSVDPGNYGRFPAFDEDDELTEAWLAAHRALSRPDRADGPLLAAARAGTATALRFSDATDGLPPEWPGYPDTGLGAQLCLAAQLLADERLGVRIVHVPMDADFDTHTGHPDRFTALMAEFDAAVGTFRDDLARRGLADRVLIAAHSEFGRRVPENDGYGLDHGAAGTALLLGPTVAGLVGEPPSLRRLDADDNVIATVPMAEFQATLAETWLGVPASEVLAGSPRPIPGVLPVLK</sequence>
<dbReference type="Proteomes" id="UP000431401">
    <property type="component" value="Unassembled WGS sequence"/>
</dbReference>
<dbReference type="PROSITE" id="PS51257">
    <property type="entry name" value="PROKAR_LIPOPROTEIN"/>
    <property type="match status" value="1"/>
</dbReference>
<dbReference type="InterPro" id="IPR010869">
    <property type="entry name" value="DUF1501"/>
</dbReference>
<accession>A0A7K0DQE4</accession>
<keyword evidence="2" id="KW-1185">Reference proteome</keyword>
<dbReference type="PROSITE" id="PS51318">
    <property type="entry name" value="TAT"/>
    <property type="match status" value="1"/>
</dbReference>
<evidence type="ECO:0008006" key="3">
    <source>
        <dbReference type="Google" id="ProtNLM"/>
    </source>
</evidence>
<dbReference type="RefSeq" id="WP_153343548.1">
    <property type="nucleotide sequence ID" value="NZ_WEGI01000007.1"/>
</dbReference>
<dbReference type="Pfam" id="PF07394">
    <property type="entry name" value="DUF1501"/>
    <property type="match status" value="1"/>
</dbReference>
<proteinExistence type="predicted"/>